<proteinExistence type="predicted"/>
<organism evidence="1">
    <name type="scientific">Octopus bimaculoides</name>
    <name type="common">California two-spotted octopus</name>
    <dbReference type="NCBI Taxonomy" id="37653"/>
    <lineage>
        <taxon>Eukaryota</taxon>
        <taxon>Metazoa</taxon>
        <taxon>Spiralia</taxon>
        <taxon>Lophotrochozoa</taxon>
        <taxon>Mollusca</taxon>
        <taxon>Cephalopoda</taxon>
        <taxon>Coleoidea</taxon>
        <taxon>Octopodiformes</taxon>
        <taxon>Octopoda</taxon>
        <taxon>Incirrata</taxon>
        <taxon>Octopodidae</taxon>
        <taxon>Octopus</taxon>
    </lineage>
</organism>
<protein>
    <submittedName>
        <fullName evidence="1">Uncharacterized protein</fullName>
    </submittedName>
</protein>
<sequence length="56" mass="6401">MMYHFLFLYCPQGAIYRGDKQGQTNGLSRLYRPQSVTGTYLIDLERMKGKVDLGGI</sequence>
<evidence type="ECO:0000313" key="1">
    <source>
        <dbReference type="EMBL" id="KOF83977.1"/>
    </source>
</evidence>
<gene>
    <name evidence="1" type="ORF">OCBIM_22022926mg</name>
</gene>
<accession>A0A0L8H450</accession>
<dbReference type="AlphaFoldDB" id="A0A0L8H450"/>
<dbReference type="EMBL" id="KQ419326">
    <property type="protein sequence ID" value="KOF83977.1"/>
    <property type="molecule type" value="Genomic_DNA"/>
</dbReference>
<reference evidence="1" key="1">
    <citation type="submission" date="2015-07" db="EMBL/GenBank/DDBJ databases">
        <title>MeaNS - Measles Nucleotide Surveillance Program.</title>
        <authorList>
            <person name="Tran T."/>
            <person name="Druce J."/>
        </authorList>
    </citation>
    <scope>NUCLEOTIDE SEQUENCE</scope>
    <source>
        <strain evidence="1">UCB-OBI-ISO-001</strain>
        <tissue evidence="1">Gonad</tissue>
    </source>
</reference>
<name>A0A0L8H450_OCTBM</name>